<protein>
    <submittedName>
        <fullName evidence="2">Uncharacterized protein LOC111594157</fullName>
    </submittedName>
</protein>
<dbReference type="OMA" id="QFHHLVK"/>
<name>A0A6J1LIF0_DROHY</name>
<dbReference type="InterPro" id="IPR006611">
    <property type="entry name" value="DUF1431_DROsp"/>
</dbReference>
<sequence>MSICNRSCRGVRNLLEQACSIAVRKHYSKKHDPTPTCLTLDKKKQEETGKCEDTHPKPRSVKDIRKTFPFYDLVKFRRDCCNEACQGSSFPTFDECLYKESDKNKRKYQITWSECPAVAIMPKKVCCFEKAKPAPIVRRRKGDKPNTACPPRPCERKDEEELKCEKIRLPRCKAVRDPPKCDIGRTPSDCRKIKAPYPSFSECSRAKVRSKRRTECSCVKFPIPICEVHRVLHRRLITGNVSMNPCDRKK</sequence>
<dbReference type="OrthoDB" id="7725418at2759"/>
<organism evidence="1 2">
    <name type="scientific">Drosophila hydei</name>
    <name type="common">Fruit fly</name>
    <dbReference type="NCBI Taxonomy" id="7224"/>
    <lineage>
        <taxon>Eukaryota</taxon>
        <taxon>Metazoa</taxon>
        <taxon>Ecdysozoa</taxon>
        <taxon>Arthropoda</taxon>
        <taxon>Hexapoda</taxon>
        <taxon>Insecta</taxon>
        <taxon>Pterygota</taxon>
        <taxon>Neoptera</taxon>
        <taxon>Endopterygota</taxon>
        <taxon>Diptera</taxon>
        <taxon>Brachycera</taxon>
        <taxon>Muscomorpha</taxon>
        <taxon>Ephydroidea</taxon>
        <taxon>Drosophilidae</taxon>
        <taxon>Drosophila</taxon>
    </lineage>
</organism>
<reference evidence="2" key="1">
    <citation type="submission" date="2025-08" db="UniProtKB">
        <authorList>
            <consortium name="RefSeq"/>
        </authorList>
    </citation>
    <scope>IDENTIFICATION</scope>
    <source>
        <strain evidence="2">15085-1641.00</strain>
        <tissue evidence="2">Whole body</tissue>
    </source>
</reference>
<dbReference type="AlphaFoldDB" id="A0A6J1LIF0"/>
<proteinExistence type="predicted"/>
<evidence type="ECO:0000313" key="2">
    <source>
        <dbReference type="RefSeq" id="XP_023163106.2"/>
    </source>
</evidence>
<dbReference type="PANTHER" id="PTHR20977:SF0">
    <property type="entry name" value="AT13385P-RELATED"/>
    <property type="match status" value="1"/>
</dbReference>
<gene>
    <name evidence="2" type="primary">LOC111594157</name>
</gene>
<dbReference type="GeneID" id="111594157"/>
<dbReference type="Proteomes" id="UP000504633">
    <property type="component" value="Unplaced"/>
</dbReference>
<dbReference type="SMART" id="SM00689">
    <property type="entry name" value="DM6"/>
    <property type="match status" value="1"/>
</dbReference>
<dbReference type="PANTHER" id="PTHR20977">
    <property type="entry name" value="AT13385P-RELATED"/>
    <property type="match status" value="1"/>
</dbReference>
<dbReference type="KEGG" id="dhe:111594157"/>
<accession>A0A6J1LIF0</accession>
<keyword evidence="1" id="KW-1185">Reference proteome</keyword>
<dbReference type="RefSeq" id="XP_023163106.2">
    <property type="nucleotide sequence ID" value="XM_023307338.2"/>
</dbReference>
<evidence type="ECO:0000313" key="1">
    <source>
        <dbReference type="Proteomes" id="UP000504633"/>
    </source>
</evidence>
<dbReference type="Pfam" id="PF07248">
    <property type="entry name" value="DUF1431"/>
    <property type="match status" value="1"/>
</dbReference>